<evidence type="ECO:0000256" key="4">
    <source>
        <dbReference type="ARBA" id="ARBA00022723"/>
    </source>
</evidence>
<evidence type="ECO:0000256" key="3">
    <source>
        <dbReference type="ARBA" id="ARBA00022490"/>
    </source>
</evidence>
<dbReference type="GO" id="GO:0005634">
    <property type="term" value="C:nucleus"/>
    <property type="evidence" value="ECO:0007669"/>
    <property type="project" value="TreeGrafter"/>
</dbReference>
<accession>A0A7C8J098</accession>
<dbReference type="GO" id="GO:0043161">
    <property type="term" value="P:proteasome-mediated ubiquitin-dependent protein catabolic process"/>
    <property type="evidence" value="ECO:0007669"/>
    <property type="project" value="InterPro"/>
</dbReference>
<name>A0A7C8J098_ORBOL</name>
<dbReference type="InterPro" id="IPR006594">
    <property type="entry name" value="LisH"/>
</dbReference>
<dbReference type="Pfam" id="PF13445">
    <property type="entry name" value="zf-RING_UBOX"/>
    <property type="match status" value="1"/>
</dbReference>
<dbReference type="EMBL" id="WIQZ01000060">
    <property type="protein sequence ID" value="KAF3129656.1"/>
    <property type="molecule type" value="Genomic_DNA"/>
</dbReference>
<comment type="function">
    <text evidence="1">Involved in the proteasome-dependent degradation of fructose-1,6-bisphosphatase.</text>
</comment>
<dbReference type="EMBL" id="WIQW01000134">
    <property type="protein sequence ID" value="KAF3080822.1"/>
    <property type="molecule type" value="Genomic_DNA"/>
</dbReference>
<dbReference type="PROSITE" id="PS51867">
    <property type="entry name" value="ZF_RING_GID"/>
    <property type="match status" value="1"/>
</dbReference>
<dbReference type="PANTHER" id="PTHR12170">
    <property type="entry name" value="MACROPHAGE ERYTHROBLAST ATTACHER-RELATED"/>
    <property type="match status" value="1"/>
</dbReference>
<dbReference type="SMART" id="SM00757">
    <property type="entry name" value="CRA"/>
    <property type="match status" value="1"/>
</dbReference>
<evidence type="ECO:0000256" key="6">
    <source>
        <dbReference type="ARBA" id="ARBA00022833"/>
    </source>
</evidence>
<dbReference type="AlphaFoldDB" id="A0A7C8J098"/>
<evidence type="ECO:0000256" key="8">
    <source>
        <dbReference type="ARBA" id="ARBA00075398"/>
    </source>
</evidence>
<dbReference type="InterPro" id="IPR006595">
    <property type="entry name" value="CTLH_C"/>
</dbReference>
<dbReference type="InterPro" id="IPR013144">
    <property type="entry name" value="CRA_dom"/>
</dbReference>
<dbReference type="FunFam" id="3.30.40.10:FF:000143">
    <property type="entry name" value="Regulator of gluconeogenesis Rmd5"/>
    <property type="match status" value="1"/>
</dbReference>
<dbReference type="InterPro" id="IPR044063">
    <property type="entry name" value="ZF_RING_GID"/>
</dbReference>
<dbReference type="Proteomes" id="UP000475325">
    <property type="component" value="Unassembled WGS sequence"/>
</dbReference>
<comment type="subcellular location">
    <subcellularLocation>
        <location evidence="2">Cytoplasm</location>
    </subcellularLocation>
</comment>
<evidence type="ECO:0000256" key="1">
    <source>
        <dbReference type="ARBA" id="ARBA00002343"/>
    </source>
</evidence>
<comment type="similarity">
    <text evidence="7">Belongs to the RMD5/GID2 family.</text>
</comment>
<dbReference type="InterPro" id="IPR045098">
    <property type="entry name" value="Fyv10_fam"/>
</dbReference>
<dbReference type="GO" id="GO:0034657">
    <property type="term" value="C:GID complex"/>
    <property type="evidence" value="ECO:0007669"/>
    <property type="project" value="TreeGrafter"/>
</dbReference>
<protein>
    <recommendedName>
        <fullName evidence="9">GID complex catalytic subunit 2</fullName>
    </recommendedName>
    <alternativeName>
        <fullName evidence="8">Glucose-induced degradation protein 2</fullName>
    </alternativeName>
</protein>
<evidence type="ECO:0000259" key="11">
    <source>
        <dbReference type="PROSITE" id="PS50897"/>
    </source>
</evidence>
<evidence type="ECO:0000259" key="12">
    <source>
        <dbReference type="PROSITE" id="PS51867"/>
    </source>
</evidence>
<feature type="domain" description="CTLH" evidence="11">
    <location>
        <begin position="142"/>
        <end position="199"/>
    </location>
</feature>
<keyword evidence="3" id="KW-0963">Cytoplasm</keyword>
<keyword evidence="4" id="KW-0479">Metal-binding</keyword>
<evidence type="ECO:0000256" key="9">
    <source>
        <dbReference type="ARBA" id="ARBA00080744"/>
    </source>
</evidence>
<dbReference type="SMART" id="SM00668">
    <property type="entry name" value="CTLH"/>
    <property type="match status" value="1"/>
</dbReference>
<dbReference type="GO" id="GO:0061630">
    <property type="term" value="F:ubiquitin protein ligase activity"/>
    <property type="evidence" value="ECO:0007669"/>
    <property type="project" value="InterPro"/>
</dbReference>
<evidence type="ECO:0000256" key="5">
    <source>
        <dbReference type="ARBA" id="ARBA00022771"/>
    </source>
</evidence>
<dbReference type="Proteomes" id="UP000480548">
    <property type="component" value="Unassembled WGS sequence"/>
</dbReference>
<evidence type="ECO:0000313" key="14">
    <source>
        <dbReference type="EMBL" id="KAF3129656.1"/>
    </source>
</evidence>
<dbReference type="PROSITE" id="PS50896">
    <property type="entry name" value="LISH"/>
    <property type="match status" value="1"/>
</dbReference>
<evidence type="ECO:0000313" key="15">
    <source>
        <dbReference type="Proteomes" id="UP000475325"/>
    </source>
</evidence>
<dbReference type="GO" id="GO:0005737">
    <property type="term" value="C:cytoplasm"/>
    <property type="evidence" value="ECO:0007669"/>
    <property type="project" value="UniProtKB-SubCell"/>
</dbReference>
<organism evidence="13 15">
    <name type="scientific">Orbilia oligospora</name>
    <name type="common">Nematode-trapping fungus</name>
    <name type="synonym">Arthrobotrys oligospora</name>
    <dbReference type="NCBI Taxonomy" id="2813651"/>
    <lineage>
        <taxon>Eukaryota</taxon>
        <taxon>Fungi</taxon>
        <taxon>Dikarya</taxon>
        <taxon>Ascomycota</taxon>
        <taxon>Pezizomycotina</taxon>
        <taxon>Orbiliomycetes</taxon>
        <taxon>Orbiliales</taxon>
        <taxon>Orbiliaceae</taxon>
        <taxon>Orbilia</taxon>
    </lineage>
</organism>
<dbReference type="InterPro" id="IPR024964">
    <property type="entry name" value="CTLH/CRA"/>
</dbReference>
<keyword evidence="5 10" id="KW-0863">Zinc-finger</keyword>
<dbReference type="Gene3D" id="3.30.40.10">
    <property type="entry name" value="Zinc/RING finger domain, C3HC4 (zinc finger)"/>
    <property type="match status" value="1"/>
</dbReference>
<dbReference type="GO" id="GO:0008270">
    <property type="term" value="F:zinc ion binding"/>
    <property type="evidence" value="ECO:0007669"/>
    <property type="project" value="UniProtKB-KW"/>
</dbReference>
<reference evidence="15 16" key="1">
    <citation type="submission" date="2019-06" db="EMBL/GenBank/DDBJ databases">
        <authorList>
            <person name="Palmer J.M."/>
        </authorList>
    </citation>
    <scope>NUCLEOTIDE SEQUENCE [LARGE SCALE GENOMIC DNA]</scope>
    <source>
        <strain evidence="13 15">TWF102</strain>
        <strain evidence="14 16">TWF703</strain>
    </source>
</reference>
<evidence type="ECO:0000256" key="2">
    <source>
        <dbReference type="ARBA" id="ARBA00004496"/>
    </source>
</evidence>
<dbReference type="InterPro" id="IPR027370">
    <property type="entry name" value="Znf-RING_euk"/>
</dbReference>
<evidence type="ECO:0000313" key="13">
    <source>
        <dbReference type="EMBL" id="KAF3080822.1"/>
    </source>
</evidence>
<keyword evidence="6" id="KW-0862">Zinc</keyword>
<evidence type="ECO:0000313" key="16">
    <source>
        <dbReference type="Proteomes" id="UP000480548"/>
    </source>
</evidence>
<dbReference type="Pfam" id="PF10607">
    <property type="entry name" value="CTLH"/>
    <property type="match status" value="1"/>
</dbReference>
<dbReference type="SUPFAM" id="SSF57850">
    <property type="entry name" value="RING/U-box"/>
    <property type="match status" value="1"/>
</dbReference>
<feature type="domain" description="RING-Gid-type" evidence="12">
    <location>
        <begin position="325"/>
        <end position="368"/>
    </location>
</feature>
<comment type="caution">
    <text evidence="13">The sequence shown here is derived from an EMBL/GenBank/DDBJ whole genome shotgun (WGS) entry which is preliminary data.</text>
</comment>
<evidence type="ECO:0000256" key="10">
    <source>
        <dbReference type="PROSITE-ProRule" id="PRU01215"/>
    </source>
</evidence>
<dbReference type="InterPro" id="IPR037683">
    <property type="entry name" value="Rmd5_dRing"/>
</dbReference>
<gene>
    <name evidence="13" type="ORF">TWF102_002071</name>
    <name evidence="14" type="ORF">TWF703_008764</name>
</gene>
<dbReference type="PANTHER" id="PTHR12170:SF3">
    <property type="entry name" value="GH10162P"/>
    <property type="match status" value="1"/>
</dbReference>
<feature type="zinc finger region" description="RING-Gid-type" evidence="10">
    <location>
        <begin position="325"/>
        <end position="368"/>
    </location>
</feature>
<sequence>MDAIEKELDKLTNGGANLSKSIKDIDKCLEMLMDARTTIENDPTATVPTLQALESQLKTGFQLANDSLKGLHGGITKYGKALDKKFKHSTNENTFGALANRQPLINRAIQMHLLREGNFEIAETFAKEAGIVEGVPSVLDIEFRELFSIQESLRRKELKPAIEWAEKRRDLLESRATNLEFELHRLQYMILLFQGTPDDIPNALAYAKAQFGPFQKKYLTEISQLAGCVVWREKLSMSPYAALIQDESSWQSIIESFTTEFCALLRLSAESPLYVATTAGAIALPTFNKMATIMKAKKTEWTSQNELPVEVPLPDKFKYHSIFVCPVSKEQTTDSNPPMMIPCGHVLAKDTVQKLARGTGSRYKCPYCPADSLPKEAREIYL</sequence>
<dbReference type="CDD" id="cd16652">
    <property type="entry name" value="dRING_Rmd5p-like"/>
    <property type="match status" value="1"/>
</dbReference>
<proteinExistence type="inferred from homology"/>
<evidence type="ECO:0000256" key="7">
    <source>
        <dbReference type="ARBA" id="ARBA00061136"/>
    </source>
</evidence>
<dbReference type="InterPro" id="IPR013083">
    <property type="entry name" value="Znf_RING/FYVE/PHD"/>
</dbReference>
<dbReference type="PROSITE" id="PS50897">
    <property type="entry name" value="CTLH"/>
    <property type="match status" value="1"/>
</dbReference>